<dbReference type="PhylomeDB" id="D2A1H0"/>
<evidence type="ECO:0000313" key="12">
    <source>
        <dbReference type="Proteomes" id="UP000007266"/>
    </source>
</evidence>
<evidence type="ECO:0000256" key="4">
    <source>
        <dbReference type="ARBA" id="ARBA00022529"/>
    </source>
</evidence>
<feature type="domain" description="Attacin C-terminal" evidence="10">
    <location>
        <begin position="51"/>
        <end position="165"/>
    </location>
</feature>
<dbReference type="GO" id="GO:0042742">
    <property type="term" value="P:defense response to bacterium"/>
    <property type="evidence" value="ECO:0007669"/>
    <property type="project" value="UniProtKB-KW"/>
</dbReference>
<evidence type="ECO:0000256" key="8">
    <source>
        <dbReference type="SAM" id="MobiDB-lite"/>
    </source>
</evidence>
<feature type="signal peptide" evidence="9">
    <location>
        <begin position="1"/>
        <end position="17"/>
    </location>
</feature>
<accession>D2A1H0</accession>
<dbReference type="OMA" id="GASHTQK"/>
<comment type="similarity">
    <text evidence="2">Belongs to the attacin/sarcotoxin-2 family.</text>
</comment>
<dbReference type="InterPro" id="IPR005521">
    <property type="entry name" value="Attacin_C"/>
</dbReference>
<keyword evidence="3" id="KW-0964">Secreted</keyword>
<sequence length="165" mass="17528">MNKIITFTLVCFAAAAAYEIVQDQQGQEYFLMPLGRQKRQTNIGVSGGGKSGTRVTASHQGNILNKNGHRLDGGAFASKQFHPNGPATIGGQLGYSHTPSGSNLNVGASHTQKHGTDLNVQGVGNLWRNGNSRLDAVGNYGRHYGGPGGTGRPNYYGGVQFSHRF</sequence>
<dbReference type="KEGG" id="tca:100142481"/>
<keyword evidence="4" id="KW-0929">Antimicrobial</keyword>
<evidence type="ECO:0000256" key="3">
    <source>
        <dbReference type="ARBA" id="ARBA00022525"/>
    </source>
</evidence>
<reference evidence="11 12" key="2">
    <citation type="journal article" date="2010" name="Nucleic Acids Res.">
        <title>BeetleBase in 2010: revisions to provide comprehensive genomic information for Tribolium castaneum.</title>
        <authorList>
            <person name="Kim H.S."/>
            <person name="Murphy T."/>
            <person name="Xia J."/>
            <person name="Caragea D."/>
            <person name="Park Y."/>
            <person name="Beeman R.W."/>
            <person name="Lorenzen M.D."/>
            <person name="Butcher S."/>
            <person name="Manak J.R."/>
            <person name="Brown S.J."/>
        </authorList>
    </citation>
    <scope>GENOME REANNOTATION</scope>
    <source>
        <strain evidence="11 12">Georgia GA2</strain>
    </source>
</reference>
<keyword evidence="7" id="KW-0044">Antibiotic</keyword>
<proteinExistence type="inferred from homology"/>
<evidence type="ECO:0000256" key="1">
    <source>
        <dbReference type="ARBA" id="ARBA00004613"/>
    </source>
</evidence>
<dbReference type="OrthoDB" id="8117451at2759"/>
<protein>
    <recommendedName>
        <fullName evidence="10">Attacin C-terminal domain-containing protein</fullName>
    </recommendedName>
</protein>
<feature type="region of interest" description="Disordered" evidence="8">
    <location>
        <begin position="87"/>
        <end position="124"/>
    </location>
</feature>
<dbReference type="Proteomes" id="UP000007266">
    <property type="component" value="Linkage group 4"/>
</dbReference>
<comment type="subcellular location">
    <subcellularLocation>
        <location evidence="1">Secreted</location>
    </subcellularLocation>
</comment>
<feature type="compositionally biased region" description="Polar residues" evidence="8">
    <location>
        <begin position="95"/>
        <end position="110"/>
    </location>
</feature>
<dbReference type="GO" id="GO:0005576">
    <property type="term" value="C:extracellular region"/>
    <property type="evidence" value="ECO:0007669"/>
    <property type="project" value="UniProtKB-SubCell"/>
</dbReference>
<keyword evidence="6" id="KW-0391">Immunity</keyword>
<dbReference type="InParanoid" id="D2A1H0"/>
<dbReference type="AlphaFoldDB" id="D2A1H0"/>
<name>D2A1H0_TRICA</name>
<dbReference type="STRING" id="7070.D2A1H0"/>
<reference evidence="11 12" key="1">
    <citation type="journal article" date="2008" name="Nature">
        <title>The genome of the model beetle and pest Tribolium castaneum.</title>
        <authorList>
            <consortium name="Tribolium Genome Sequencing Consortium"/>
            <person name="Richards S."/>
            <person name="Gibbs R.A."/>
            <person name="Weinstock G.M."/>
            <person name="Brown S.J."/>
            <person name="Denell R."/>
            <person name="Beeman R.W."/>
            <person name="Gibbs R."/>
            <person name="Beeman R.W."/>
            <person name="Brown S.J."/>
            <person name="Bucher G."/>
            <person name="Friedrich M."/>
            <person name="Grimmelikhuijzen C.J."/>
            <person name="Klingler M."/>
            <person name="Lorenzen M."/>
            <person name="Richards S."/>
            <person name="Roth S."/>
            <person name="Schroder R."/>
            <person name="Tautz D."/>
            <person name="Zdobnov E.M."/>
            <person name="Muzny D."/>
            <person name="Gibbs R.A."/>
            <person name="Weinstock G.M."/>
            <person name="Attaway T."/>
            <person name="Bell S."/>
            <person name="Buhay C.J."/>
            <person name="Chandrabose M.N."/>
            <person name="Chavez D."/>
            <person name="Clerk-Blankenburg K.P."/>
            <person name="Cree A."/>
            <person name="Dao M."/>
            <person name="Davis C."/>
            <person name="Chacko J."/>
            <person name="Dinh H."/>
            <person name="Dugan-Rocha S."/>
            <person name="Fowler G."/>
            <person name="Garner T.T."/>
            <person name="Garnes J."/>
            <person name="Gnirke A."/>
            <person name="Hawes A."/>
            <person name="Hernandez J."/>
            <person name="Hines S."/>
            <person name="Holder M."/>
            <person name="Hume J."/>
            <person name="Jhangiani S.N."/>
            <person name="Joshi V."/>
            <person name="Khan Z.M."/>
            <person name="Jackson L."/>
            <person name="Kovar C."/>
            <person name="Kowis A."/>
            <person name="Lee S."/>
            <person name="Lewis L.R."/>
            <person name="Margolis J."/>
            <person name="Morgan M."/>
            <person name="Nazareth L.V."/>
            <person name="Nguyen N."/>
            <person name="Okwuonu G."/>
            <person name="Parker D."/>
            <person name="Richards S."/>
            <person name="Ruiz S.J."/>
            <person name="Santibanez J."/>
            <person name="Savard J."/>
            <person name="Scherer S.E."/>
            <person name="Schneider B."/>
            <person name="Sodergren E."/>
            <person name="Tautz D."/>
            <person name="Vattahil S."/>
            <person name="Villasana D."/>
            <person name="White C.S."/>
            <person name="Wright R."/>
            <person name="Park Y."/>
            <person name="Beeman R.W."/>
            <person name="Lord J."/>
            <person name="Oppert B."/>
            <person name="Lorenzen M."/>
            <person name="Brown S."/>
            <person name="Wang L."/>
            <person name="Savard J."/>
            <person name="Tautz D."/>
            <person name="Richards S."/>
            <person name="Weinstock G."/>
            <person name="Gibbs R.A."/>
            <person name="Liu Y."/>
            <person name="Worley K."/>
            <person name="Weinstock G."/>
            <person name="Elsik C.G."/>
            <person name="Reese J.T."/>
            <person name="Elhaik E."/>
            <person name="Landan G."/>
            <person name="Graur D."/>
            <person name="Arensburger P."/>
            <person name="Atkinson P."/>
            <person name="Beeman R.W."/>
            <person name="Beidler J."/>
            <person name="Brown S.J."/>
            <person name="Demuth J.P."/>
            <person name="Drury D.W."/>
            <person name="Du Y.Z."/>
            <person name="Fujiwara H."/>
            <person name="Lorenzen M."/>
            <person name="Maselli V."/>
            <person name="Osanai M."/>
            <person name="Park Y."/>
            <person name="Robertson H.M."/>
            <person name="Tu Z."/>
            <person name="Wang J.J."/>
            <person name="Wang S."/>
            <person name="Richards S."/>
            <person name="Song H."/>
            <person name="Zhang L."/>
            <person name="Sodergren E."/>
            <person name="Werner D."/>
            <person name="Stanke M."/>
            <person name="Morgenstern B."/>
            <person name="Solovyev V."/>
            <person name="Kosarev P."/>
            <person name="Brown G."/>
            <person name="Chen H.C."/>
            <person name="Ermolaeva O."/>
            <person name="Hlavina W."/>
            <person name="Kapustin Y."/>
            <person name="Kiryutin B."/>
            <person name="Kitts P."/>
            <person name="Maglott D."/>
            <person name="Pruitt K."/>
            <person name="Sapojnikov V."/>
            <person name="Souvorov A."/>
            <person name="Mackey A.J."/>
            <person name="Waterhouse R.M."/>
            <person name="Wyder S."/>
            <person name="Zdobnov E.M."/>
            <person name="Zdobnov E.M."/>
            <person name="Wyder S."/>
            <person name="Kriventseva E.V."/>
            <person name="Kadowaki T."/>
            <person name="Bork P."/>
            <person name="Aranda M."/>
            <person name="Bao R."/>
            <person name="Beermann A."/>
            <person name="Berns N."/>
            <person name="Bolognesi R."/>
            <person name="Bonneton F."/>
            <person name="Bopp D."/>
            <person name="Brown S.J."/>
            <person name="Bucher G."/>
            <person name="Butts T."/>
            <person name="Chaumot A."/>
            <person name="Denell R.E."/>
            <person name="Ferrier D.E."/>
            <person name="Friedrich M."/>
            <person name="Gordon C.M."/>
            <person name="Jindra M."/>
            <person name="Klingler M."/>
            <person name="Lan Q."/>
            <person name="Lattorff H.M."/>
            <person name="Laudet V."/>
            <person name="von Levetsow C."/>
            <person name="Liu Z."/>
            <person name="Lutz R."/>
            <person name="Lynch J.A."/>
            <person name="da Fonseca R.N."/>
            <person name="Posnien N."/>
            <person name="Reuter R."/>
            <person name="Roth S."/>
            <person name="Savard J."/>
            <person name="Schinko J.B."/>
            <person name="Schmitt C."/>
            <person name="Schoppmeier M."/>
            <person name="Schroder R."/>
            <person name="Shippy T.D."/>
            <person name="Simonnet F."/>
            <person name="Marques-Souza H."/>
            <person name="Tautz D."/>
            <person name="Tomoyasu Y."/>
            <person name="Trauner J."/>
            <person name="Van der Zee M."/>
            <person name="Vervoort M."/>
            <person name="Wittkopp N."/>
            <person name="Wimmer E.A."/>
            <person name="Yang X."/>
            <person name="Jones A.K."/>
            <person name="Sattelle D.B."/>
            <person name="Ebert P.R."/>
            <person name="Nelson D."/>
            <person name="Scott J.G."/>
            <person name="Beeman R.W."/>
            <person name="Muthukrishnan S."/>
            <person name="Kramer K.J."/>
            <person name="Arakane Y."/>
            <person name="Beeman R.W."/>
            <person name="Zhu Q."/>
            <person name="Hogenkamp D."/>
            <person name="Dixit R."/>
            <person name="Oppert B."/>
            <person name="Jiang H."/>
            <person name="Zou Z."/>
            <person name="Marshall J."/>
            <person name="Elpidina E."/>
            <person name="Vinokurov K."/>
            <person name="Oppert C."/>
            <person name="Zou Z."/>
            <person name="Evans J."/>
            <person name="Lu Z."/>
            <person name="Zhao P."/>
            <person name="Sumathipala N."/>
            <person name="Altincicek B."/>
            <person name="Vilcinskas A."/>
            <person name="Williams M."/>
            <person name="Hultmark D."/>
            <person name="Hetru C."/>
            <person name="Jiang H."/>
            <person name="Grimmelikhuijzen C.J."/>
            <person name="Hauser F."/>
            <person name="Cazzamali G."/>
            <person name="Williamson M."/>
            <person name="Park Y."/>
            <person name="Li B."/>
            <person name="Tanaka Y."/>
            <person name="Predel R."/>
            <person name="Neupert S."/>
            <person name="Schachtner J."/>
            <person name="Verleyen P."/>
            <person name="Raible F."/>
            <person name="Bork P."/>
            <person name="Friedrich M."/>
            <person name="Walden K.K."/>
            <person name="Robertson H.M."/>
            <person name="Angeli S."/>
            <person name="Foret S."/>
            <person name="Bucher G."/>
            <person name="Schuetz S."/>
            <person name="Maleszka R."/>
            <person name="Wimmer E.A."/>
            <person name="Beeman R.W."/>
            <person name="Lorenzen M."/>
            <person name="Tomoyasu Y."/>
            <person name="Miller S.C."/>
            <person name="Grossmann D."/>
            <person name="Bucher G."/>
        </authorList>
    </citation>
    <scope>NUCLEOTIDE SEQUENCE [LARGE SCALE GENOMIC DNA]</scope>
    <source>
        <strain evidence="11 12">Georgia GA2</strain>
    </source>
</reference>
<dbReference type="Pfam" id="PF03769">
    <property type="entry name" value="Attacin_C"/>
    <property type="match status" value="1"/>
</dbReference>
<keyword evidence="9" id="KW-0732">Signal</keyword>
<evidence type="ECO:0000313" key="11">
    <source>
        <dbReference type="EMBL" id="EFA02854.1"/>
    </source>
</evidence>
<keyword evidence="12" id="KW-1185">Reference proteome</keyword>
<dbReference type="EMBL" id="KQ971338">
    <property type="protein sequence ID" value="EFA02854.1"/>
    <property type="molecule type" value="Genomic_DNA"/>
</dbReference>
<gene>
    <name evidence="11" type="primary">AUGUSTUS-3.0.2_07737</name>
    <name evidence="11" type="ORF">TcasGA2_TC007737</name>
</gene>
<organism evidence="11 12">
    <name type="scientific">Tribolium castaneum</name>
    <name type="common">Red flour beetle</name>
    <dbReference type="NCBI Taxonomy" id="7070"/>
    <lineage>
        <taxon>Eukaryota</taxon>
        <taxon>Metazoa</taxon>
        <taxon>Ecdysozoa</taxon>
        <taxon>Arthropoda</taxon>
        <taxon>Hexapoda</taxon>
        <taxon>Insecta</taxon>
        <taxon>Pterygota</taxon>
        <taxon>Neoptera</taxon>
        <taxon>Endopterygota</taxon>
        <taxon>Coleoptera</taxon>
        <taxon>Polyphaga</taxon>
        <taxon>Cucujiformia</taxon>
        <taxon>Tenebrionidae</taxon>
        <taxon>Tenebrionidae incertae sedis</taxon>
        <taxon>Tribolium</taxon>
    </lineage>
</organism>
<evidence type="ECO:0000256" key="9">
    <source>
        <dbReference type="SAM" id="SignalP"/>
    </source>
</evidence>
<dbReference type="HOGENOM" id="CLU_1612967_0_0_1"/>
<dbReference type="eggNOG" id="ENOG502SZ5H">
    <property type="taxonomic scope" value="Eukaryota"/>
</dbReference>
<evidence type="ECO:0000256" key="6">
    <source>
        <dbReference type="ARBA" id="ARBA00022859"/>
    </source>
</evidence>
<keyword evidence="5" id="KW-0399">Innate immunity</keyword>
<evidence type="ECO:0000256" key="2">
    <source>
        <dbReference type="ARBA" id="ARBA00007550"/>
    </source>
</evidence>
<evidence type="ECO:0000259" key="10">
    <source>
        <dbReference type="Pfam" id="PF03769"/>
    </source>
</evidence>
<dbReference type="GO" id="GO:0045087">
    <property type="term" value="P:innate immune response"/>
    <property type="evidence" value="ECO:0007669"/>
    <property type="project" value="UniProtKB-KW"/>
</dbReference>
<evidence type="ECO:0000256" key="5">
    <source>
        <dbReference type="ARBA" id="ARBA00022588"/>
    </source>
</evidence>
<evidence type="ECO:0000256" key="7">
    <source>
        <dbReference type="ARBA" id="ARBA00023022"/>
    </source>
</evidence>
<feature type="chain" id="PRO_5003028661" description="Attacin C-terminal domain-containing protein" evidence="9">
    <location>
        <begin position="18"/>
        <end position="165"/>
    </location>
</feature>